<comment type="caution">
    <text evidence="2">The sequence shown here is derived from an EMBL/GenBank/DDBJ whole genome shotgun (WGS) entry which is preliminary data.</text>
</comment>
<reference evidence="2 3" key="1">
    <citation type="submission" date="2022-06" db="EMBL/GenBank/DDBJ databases">
        <title>New Species of the Genus Actinoplanes, ActinopZanes ferrugineus.</title>
        <authorList>
            <person name="Ding P."/>
        </authorList>
    </citation>
    <scope>NUCLEOTIDE SEQUENCE [LARGE SCALE GENOMIC DNA]</scope>
    <source>
        <strain evidence="2 3">TRM88003</strain>
    </source>
</reference>
<dbReference type="Proteomes" id="UP001523369">
    <property type="component" value="Unassembled WGS sequence"/>
</dbReference>
<protein>
    <submittedName>
        <fullName evidence="2">Plasmid pRiA4b ORF-3 family protein</fullName>
    </submittedName>
</protein>
<feature type="domain" description="Plasmid pRiA4b Orf3-like" evidence="1">
    <location>
        <begin position="270"/>
        <end position="439"/>
    </location>
</feature>
<organism evidence="2 3">
    <name type="scientific">Paractinoplanes aksuensis</name>
    <dbReference type="NCBI Taxonomy" id="2939490"/>
    <lineage>
        <taxon>Bacteria</taxon>
        <taxon>Bacillati</taxon>
        <taxon>Actinomycetota</taxon>
        <taxon>Actinomycetes</taxon>
        <taxon>Micromonosporales</taxon>
        <taxon>Micromonosporaceae</taxon>
        <taxon>Paractinoplanes</taxon>
    </lineage>
</organism>
<sequence length="449" mass="49036">MLTELIDGAATTLAEAEDPLDAELAGALFGALARSVDDLLPTIEAHGSAGALALLGAIGAVGDNEQAWAAARRLADRGIAEPAWLGDLRKPLTAGPFTRMYDTEDTMSVLIGVFERAGRGHALVIAVDHENCGEADQIFLLDEEELPTLVAGMHRTARADRVTIKTQKLGAPEFRWYAEQALEIRADHGEDDEPDDDEGPGYLPLAVLTRSRLAGLAPARQPRGAVASTHADDPTPLDVMQQFAAVIGRSAPRPPKLPAKRKKSNGPAPAYQIKVSLSGAKPPIWRRLQVRGDITLDRLHHVLLTAFGWDGSHLHVFDTAYGQFGRADRELGYRSDGPVTLEQVAREEKSKLCYTYDFGDNWEHEILIEKVTPADPTADYPLCTAGRRAAPPDDCGGIWGYQELIEILADPTHEEHRDRLEWLGLTDASQFNPATFNPDQVNQHLRSPR</sequence>
<dbReference type="Pfam" id="PF07929">
    <property type="entry name" value="PRiA4_ORF3"/>
    <property type="match status" value="1"/>
</dbReference>
<dbReference type="RefSeq" id="WP_253239656.1">
    <property type="nucleotide sequence ID" value="NZ_JAMYJR010000026.1"/>
</dbReference>
<dbReference type="PANTHER" id="PTHR41878:SF1">
    <property type="entry name" value="TNPR PROTEIN"/>
    <property type="match status" value="1"/>
</dbReference>
<proteinExistence type="predicted"/>
<dbReference type="InterPro" id="IPR024047">
    <property type="entry name" value="MM3350-like_sf"/>
</dbReference>
<dbReference type="InterPro" id="IPR012912">
    <property type="entry name" value="Plasmid_pRiA4b_Orf3-like"/>
</dbReference>
<dbReference type="Gene3D" id="3.10.290.30">
    <property type="entry name" value="MM3350-like"/>
    <property type="match status" value="1"/>
</dbReference>
<name>A0ABT1DRY8_9ACTN</name>
<evidence type="ECO:0000313" key="2">
    <source>
        <dbReference type="EMBL" id="MCO8273585.1"/>
    </source>
</evidence>
<evidence type="ECO:0000259" key="1">
    <source>
        <dbReference type="Pfam" id="PF07929"/>
    </source>
</evidence>
<accession>A0ABT1DRY8</accession>
<evidence type="ECO:0000313" key="3">
    <source>
        <dbReference type="Proteomes" id="UP001523369"/>
    </source>
</evidence>
<dbReference type="PANTHER" id="PTHR41878">
    <property type="entry name" value="LEXA REPRESSOR-RELATED"/>
    <property type="match status" value="1"/>
</dbReference>
<keyword evidence="3" id="KW-1185">Reference proteome</keyword>
<dbReference type="SUPFAM" id="SSF159941">
    <property type="entry name" value="MM3350-like"/>
    <property type="match status" value="1"/>
</dbReference>
<dbReference type="EMBL" id="JAMYJR010000026">
    <property type="protein sequence ID" value="MCO8273585.1"/>
    <property type="molecule type" value="Genomic_DNA"/>
</dbReference>
<gene>
    <name evidence="2" type="ORF">M1L60_23610</name>
</gene>